<feature type="coiled-coil region" evidence="4">
    <location>
        <begin position="371"/>
        <end position="398"/>
    </location>
</feature>
<dbReference type="InterPro" id="IPR000055">
    <property type="entry name" value="Restrct_endonuc_typeI_TRD"/>
</dbReference>
<evidence type="ECO:0000313" key="6">
    <source>
        <dbReference type="EMBL" id="WWC84097.1"/>
    </source>
</evidence>
<dbReference type="Proteomes" id="UP001321305">
    <property type="component" value="Chromosome"/>
</dbReference>
<sequence length="420" mass="47785">MIKEKLQNIKSSHQANLENQGSDNLQHGWEIKKLGEVCEIVNGSTPLRSNKDFWENGNFPWFTIDDIREQGRIISKTKQKVTEAALSKLRVLPKDTVLLCCTASVGEYAITKIELTTNQQFNGLIVKDRNILSPEFLMHYCSTLKDKLLNLSGKTTIDFIAIGKLKSLEIPLPPISEQQRIVSILDKAFAAIEKAKANAEQNLKNAKELFESYLQEVFDKKGDGWEKKKLGEVIEYDKNQNIHKGLPYVGLEHIESNSGRFIGSLEPQVVKSSTFYFNEQHVLYGRLRPYLNKVLLPDFEGHCSTEIFPIKVGKQIAREFLFYWLIAGSTVKKIDATWTGARMPRANMNQVLEFDFAFPTLKEQQTIVRQLDALRAETQKLEGLYQKKIDNLEELKKSILQKAFSGELSGGEPIESITEN</sequence>
<keyword evidence="3" id="KW-0238">DNA-binding</keyword>
<comment type="similarity">
    <text evidence="1">Belongs to the type-I restriction system S methylase family.</text>
</comment>
<dbReference type="Pfam" id="PF01420">
    <property type="entry name" value="Methylase_S"/>
    <property type="match status" value="2"/>
</dbReference>
<dbReference type="EMBL" id="CP144143">
    <property type="protein sequence ID" value="WWC84097.1"/>
    <property type="molecule type" value="Genomic_DNA"/>
</dbReference>
<gene>
    <name evidence="6" type="ORF">PIECOFPK_01830</name>
</gene>
<organism evidence="6 7">
    <name type="scientific">Mycovorax composti</name>
    <dbReference type="NCBI Taxonomy" id="2962693"/>
    <lineage>
        <taxon>Bacteria</taxon>
        <taxon>Pseudomonadati</taxon>
        <taxon>Bacteroidota</taxon>
        <taxon>Chitinophagia</taxon>
        <taxon>Chitinophagales</taxon>
        <taxon>Chitinophagaceae</taxon>
        <taxon>Mycovorax</taxon>
    </lineage>
</organism>
<accession>A0ABZ2EKU4</accession>
<evidence type="ECO:0000256" key="2">
    <source>
        <dbReference type="ARBA" id="ARBA00022747"/>
    </source>
</evidence>
<dbReference type="RefSeq" id="WP_409965662.1">
    <property type="nucleotide sequence ID" value="NZ_CP144143.1"/>
</dbReference>
<reference evidence="7" key="1">
    <citation type="submission" date="2024-01" db="EMBL/GenBank/DDBJ databases">
        <title>Mycovorax composti gen. nov. sp. nov., a member of the family Chitinophagaceae isolated from button mushroom compost.</title>
        <authorList>
            <person name="Thai M."/>
            <person name="Bell T.L."/>
            <person name="Kertesz M.A."/>
        </authorList>
    </citation>
    <scope>NUCLEOTIDE SEQUENCE [LARGE SCALE GENOMIC DNA]</scope>
    <source>
        <strain evidence="7">C216</strain>
    </source>
</reference>
<feature type="domain" description="Type I restriction modification DNA specificity" evidence="5">
    <location>
        <begin position="223"/>
        <end position="382"/>
    </location>
</feature>
<keyword evidence="2" id="KW-0680">Restriction system</keyword>
<dbReference type="SUPFAM" id="SSF116734">
    <property type="entry name" value="DNA methylase specificity domain"/>
    <property type="match status" value="2"/>
</dbReference>
<evidence type="ECO:0000256" key="3">
    <source>
        <dbReference type="ARBA" id="ARBA00023125"/>
    </source>
</evidence>
<dbReference type="InterPro" id="IPR052021">
    <property type="entry name" value="Type-I_RS_S_subunit"/>
</dbReference>
<keyword evidence="4" id="KW-0175">Coiled coil</keyword>
<protein>
    <recommendedName>
        <fullName evidence="5">Type I restriction modification DNA specificity domain-containing protein</fullName>
    </recommendedName>
</protein>
<feature type="domain" description="Type I restriction modification DNA specificity" evidence="5">
    <location>
        <begin position="28"/>
        <end position="198"/>
    </location>
</feature>
<proteinExistence type="inferred from homology"/>
<dbReference type="PANTHER" id="PTHR30408">
    <property type="entry name" value="TYPE-1 RESTRICTION ENZYME ECOKI SPECIFICITY PROTEIN"/>
    <property type="match status" value="1"/>
</dbReference>
<dbReference type="PANTHER" id="PTHR30408:SF12">
    <property type="entry name" value="TYPE I RESTRICTION ENZYME MJAVIII SPECIFICITY SUBUNIT"/>
    <property type="match status" value="1"/>
</dbReference>
<keyword evidence="7" id="KW-1185">Reference proteome</keyword>
<name>A0ABZ2EKU4_9BACT</name>
<evidence type="ECO:0000256" key="1">
    <source>
        <dbReference type="ARBA" id="ARBA00010923"/>
    </source>
</evidence>
<feature type="coiled-coil region" evidence="4">
    <location>
        <begin position="189"/>
        <end position="216"/>
    </location>
</feature>
<dbReference type="InterPro" id="IPR044946">
    <property type="entry name" value="Restrct_endonuc_typeI_TRD_sf"/>
</dbReference>
<evidence type="ECO:0000256" key="4">
    <source>
        <dbReference type="SAM" id="Coils"/>
    </source>
</evidence>
<evidence type="ECO:0000259" key="5">
    <source>
        <dbReference type="Pfam" id="PF01420"/>
    </source>
</evidence>
<evidence type="ECO:0000313" key="7">
    <source>
        <dbReference type="Proteomes" id="UP001321305"/>
    </source>
</evidence>
<dbReference type="Gene3D" id="3.90.220.20">
    <property type="entry name" value="DNA methylase specificity domains"/>
    <property type="match status" value="2"/>
</dbReference>